<sequence length="183" mass="19379">MAHLGELLAAAFQQDALTRWMIPDDRRRAELLPGFFRVFLDLSGAHDGVVTTPDGDAVMLHLPPDARPDEAALEAALDAALGPYAPAMRTIAALQAARHPAGPPHYTVSFGAVRAGRRQSGVMSGLLAGLLDRADREGVATYSEASSPGGEAALLRAGFARLGPDIVLPDDGPALRPMWRDPR</sequence>
<evidence type="ECO:0000313" key="1">
    <source>
        <dbReference type="EMBL" id="MBW5481272.1"/>
    </source>
</evidence>
<dbReference type="Gene3D" id="3.40.630.30">
    <property type="match status" value="1"/>
</dbReference>
<proteinExistence type="predicted"/>
<reference evidence="1 2" key="1">
    <citation type="submission" date="2019-12" db="EMBL/GenBank/DDBJ databases">
        <title>Genome sequence of Streptomyces bambusae.</title>
        <authorList>
            <person name="Bansal K."/>
            <person name="Choksket S."/>
            <person name="Korpole S."/>
            <person name="Patil P.B."/>
        </authorList>
    </citation>
    <scope>NUCLEOTIDE SEQUENCE [LARGE SCALE GENOMIC DNA]</scope>
    <source>
        <strain evidence="1 2">SK60</strain>
    </source>
</reference>
<comment type="caution">
    <text evidence="1">The sequence shown here is derived from an EMBL/GenBank/DDBJ whole genome shotgun (WGS) entry which is preliminary data.</text>
</comment>
<evidence type="ECO:0008006" key="3">
    <source>
        <dbReference type="Google" id="ProtNLM"/>
    </source>
</evidence>
<accession>A0ABS6Z0J6</accession>
<name>A0ABS6Z0J6_9ACTN</name>
<dbReference type="SUPFAM" id="SSF55729">
    <property type="entry name" value="Acyl-CoA N-acyltransferases (Nat)"/>
    <property type="match status" value="1"/>
</dbReference>
<dbReference type="EMBL" id="WTFF01000018">
    <property type="protein sequence ID" value="MBW5481272.1"/>
    <property type="molecule type" value="Genomic_DNA"/>
</dbReference>
<evidence type="ECO:0000313" key="2">
    <source>
        <dbReference type="Proteomes" id="UP000812013"/>
    </source>
</evidence>
<organism evidence="1 2">
    <name type="scientific">Streptomyces bambusae</name>
    <dbReference type="NCBI Taxonomy" id="1550616"/>
    <lineage>
        <taxon>Bacteria</taxon>
        <taxon>Bacillati</taxon>
        <taxon>Actinomycetota</taxon>
        <taxon>Actinomycetes</taxon>
        <taxon>Kitasatosporales</taxon>
        <taxon>Streptomycetaceae</taxon>
        <taxon>Streptomyces</taxon>
    </lineage>
</organism>
<dbReference type="InterPro" id="IPR016181">
    <property type="entry name" value="Acyl_CoA_acyltransferase"/>
</dbReference>
<dbReference type="Proteomes" id="UP000812013">
    <property type="component" value="Unassembled WGS sequence"/>
</dbReference>
<keyword evidence="2" id="KW-1185">Reference proteome</keyword>
<gene>
    <name evidence="1" type="ORF">GPJ59_05095</name>
</gene>
<protein>
    <recommendedName>
        <fullName evidence="3">GNAT family N-acetyltransferase</fullName>
    </recommendedName>
</protein>